<evidence type="ECO:0000313" key="2">
    <source>
        <dbReference type="EMBL" id="GGM62638.1"/>
    </source>
</evidence>
<dbReference type="Pfam" id="PF02627">
    <property type="entry name" value="CMD"/>
    <property type="match status" value="1"/>
</dbReference>
<reference evidence="2" key="2">
    <citation type="submission" date="2020-09" db="EMBL/GenBank/DDBJ databases">
        <authorList>
            <person name="Sun Q."/>
            <person name="Zhou Y."/>
        </authorList>
    </citation>
    <scope>NUCLEOTIDE SEQUENCE</scope>
    <source>
        <strain evidence="2">CGMCC 4.7312</strain>
    </source>
</reference>
<dbReference type="InterPro" id="IPR003779">
    <property type="entry name" value="CMD-like"/>
</dbReference>
<feature type="domain" description="Carboxymuconolactone decarboxylase-like" evidence="1">
    <location>
        <begin position="56"/>
        <end position="124"/>
    </location>
</feature>
<evidence type="ECO:0000259" key="1">
    <source>
        <dbReference type="Pfam" id="PF02627"/>
    </source>
</evidence>
<keyword evidence="3" id="KW-1185">Reference proteome</keyword>
<dbReference type="Proteomes" id="UP000608890">
    <property type="component" value="Unassembled WGS sequence"/>
</dbReference>
<reference evidence="2" key="1">
    <citation type="journal article" date="2014" name="Int. J. Syst. Evol. Microbiol.">
        <title>Complete genome sequence of Corynebacterium casei LMG S-19264T (=DSM 44701T), isolated from a smear-ripened cheese.</title>
        <authorList>
            <consortium name="US DOE Joint Genome Institute (JGI-PGF)"/>
            <person name="Walter F."/>
            <person name="Albersmeier A."/>
            <person name="Kalinowski J."/>
            <person name="Ruckert C."/>
        </authorList>
    </citation>
    <scope>NUCLEOTIDE SEQUENCE</scope>
    <source>
        <strain evidence="2">CGMCC 4.7312</strain>
    </source>
</reference>
<dbReference type="SUPFAM" id="SSF69118">
    <property type="entry name" value="AhpD-like"/>
    <property type="match status" value="1"/>
</dbReference>
<dbReference type="GO" id="GO:0051920">
    <property type="term" value="F:peroxiredoxin activity"/>
    <property type="evidence" value="ECO:0007669"/>
    <property type="project" value="InterPro"/>
</dbReference>
<dbReference type="PANTHER" id="PTHR34846">
    <property type="entry name" value="4-CARBOXYMUCONOLACTONE DECARBOXYLASE FAMILY PROTEIN (AFU_ORTHOLOGUE AFUA_6G11590)"/>
    <property type="match status" value="1"/>
</dbReference>
<comment type="caution">
    <text evidence="2">The sequence shown here is derived from an EMBL/GenBank/DDBJ whole genome shotgun (WGS) entry which is preliminary data.</text>
</comment>
<organism evidence="2 3">
    <name type="scientific">Micromonospora sonchi</name>
    <dbReference type="NCBI Taxonomy" id="1763543"/>
    <lineage>
        <taxon>Bacteria</taxon>
        <taxon>Bacillati</taxon>
        <taxon>Actinomycetota</taxon>
        <taxon>Actinomycetes</taxon>
        <taxon>Micromonosporales</taxon>
        <taxon>Micromonosporaceae</taxon>
        <taxon>Micromonospora</taxon>
    </lineage>
</organism>
<gene>
    <name evidence="2" type="ORF">GCM10011608_54760</name>
</gene>
<dbReference type="Gene3D" id="1.20.1290.10">
    <property type="entry name" value="AhpD-like"/>
    <property type="match status" value="1"/>
</dbReference>
<protein>
    <submittedName>
        <fullName evidence="2">Transposase</fullName>
    </submittedName>
</protein>
<dbReference type="AlphaFoldDB" id="A0A917U8T7"/>
<dbReference type="EMBL" id="BMNB01000038">
    <property type="protein sequence ID" value="GGM62638.1"/>
    <property type="molecule type" value="Genomic_DNA"/>
</dbReference>
<dbReference type="RefSeq" id="WP_189049435.1">
    <property type="nucleotide sequence ID" value="NZ_BMNB01000038.1"/>
</dbReference>
<dbReference type="InterPro" id="IPR029032">
    <property type="entry name" value="AhpD-like"/>
</dbReference>
<name>A0A917U8T7_9ACTN</name>
<dbReference type="PANTHER" id="PTHR34846:SF10">
    <property type="entry name" value="CYTOPLASMIC PROTEIN"/>
    <property type="match status" value="1"/>
</dbReference>
<sequence>MTRIPLLGDRQVGWLTRLGFRSARRRFGQVPEPFRAAAHHPGIMWTGAIHELAYERAASRLDAELRDLMVHRVATRVGCSWCVDFGTMLTLKAGFSVERHRELARYQESTAFTELEKLALRYADAMTDLPMTVTDEMVEELRGHLDDAQLVELTYAIALENMRARTNHALGLTAQGYTSGDACPVPWDVQITEAAPARR</sequence>
<accession>A0A917U8T7</accession>
<proteinExistence type="predicted"/>
<evidence type="ECO:0000313" key="3">
    <source>
        <dbReference type="Proteomes" id="UP000608890"/>
    </source>
</evidence>